<protein>
    <submittedName>
        <fullName evidence="1">Uncharacterized protein</fullName>
    </submittedName>
</protein>
<dbReference type="EMBL" id="KN837183">
    <property type="protein sequence ID" value="KIJ35959.1"/>
    <property type="molecule type" value="Genomic_DNA"/>
</dbReference>
<dbReference type="HOGENOM" id="CLU_3033898_0_0_1"/>
<reference evidence="1 2" key="1">
    <citation type="submission" date="2014-06" db="EMBL/GenBank/DDBJ databases">
        <title>Evolutionary Origins and Diversification of the Mycorrhizal Mutualists.</title>
        <authorList>
            <consortium name="DOE Joint Genome Institute"/>
            <consortium name="Mycorrhizal Genomics Consortium"/>
            <person name="Kohler A."/>
            <person name="Kuo A."/>
            <person name="Nagy L.G."/>
            <person name="Floudas D."/>
            <person name="Copeland A."/>
            <person name="Barry K.W."/>
            <person name="Cichocki N."/>
            <person name="Veneault-Fourrey C."/>
            <person name="LaButti K."/>
            <person name="Lindquist E.A."/>
            <person name="Lipzen A."/>
            <person name="Lundell T."/>
            <person name="Morin E."/>
            <person name="Murat C."/>
            <person name="Riley R."/>
            <person name="Ohm R."/>
            <person name="Sun H."/>
            <person name="Tunlid A."/>
            <person name="Henrissat B."/>
            <person name="Grigoriev I.V."/>
            <person name="Hibbett D.S."/>
            <person name="Martin F."/>
        </authorList>
    </citation>
    <scope>NUCLEOTIDE SEQUENCE [LARGE SCALE GENOMIC DNA]</scope>
    <source>
        <strain evidence="1 2">SS14</strain>
    </source>
</reference>
<dbReference type="OrthoDB" id="2678913at2759"/>
<gene>
    <name evidence="1" type="ORF">M422DRAFT_180003</name>
</gene>
<sequence length="55" mass="6205">MEIATVEAVLSRVHGHGLHIGAVLEYLLRGLSLEQVKHMGRWSGDSFSLYLHVKY</sequence>
<keyword evidence="2" id="KW-1185">Reference proteome</keyword>
<dbReference type="AlphaFoldDB" id="A0A0C9UMA4"/>
<accession>A0A0C9UMA4</accession>
<dbReference type="Proteomes" id="UP000054279">
    <property type="component" value="Unassembled WGS sequence"/>
</dbReference>
<name>A0A0C9UMA4_SPHS4</name>
<organism evidence="1 2">
    <name type="scientific">Sphaerobolus stellatus (strain SS14)</name>
    <dbReference type="NCBI Taxonomy" id="990650"/>
    <lineage>
        <taxon>Eukaryota</taxon>
        <taxon>Fungi</taxon>
        <taxon>Dikarya</taxon>
        <taxon>Basidiomycota</taxon>
        <taxon>Agaricomycotina</taxon>
        <taxon>Agaricomycetes</taxon>
        <taxon>Phallomycetidae</taxon>
        <taxon>Geastrales</taxon>
        <taxon>Sphaerobolaceae</taxon>
        <taxon>Sphaerobolus</taxon>
    </lineage>
</organism>
<evidence type="ECO:0000313" key="1">
    <source>
        <dbReference type="EMBL" id="KIJ35959.1"/>
    </source>
</evidence>
<evidence type="ECO:0000313" key="2">
    <source>
        <dbReference type="Proteomes" id="UP000054279"/>
    </source>
</evidence>
<proteinExistence type="predicted"/>